<feature type="domain" description="S1 motif" evidence="12">
    <location>
        <begin position="261"/>
        <end position="329"/>
    </location>
</feature>
<evidence type="ECO:0000256" key="3">
    <source>
        <dbReference type="ARBA" id="ARBA00022528"/>
    </source>
</evidence>
<dbReference type="GO" id="GO:1990904">
    <property type="term" value="C:ribonucleoprotein complex"/>
    <property type="evidence" value="ECO:0007669"/>
    <property type="project" value="UniProtKB-KW"/>
</dbReference>
<dbReference type="AlphaFoldDB" id="A0A498HQF5"/>
<comment type="subcellular location">
    <subcellularLocation>
        <location evidence="1">Plastid</location>
        <location evidence="1">Chloroplast</location>
    </subcellularLocation>
</comment>
<evidence type="ECO:0000256" key="6">
    <source>
        <dbReference type="ARBA" id="ARBA00022884"/>
    </source>
</evidence>
<proteinExistence type="inferred from homology"/>
<dbReference type="InterPro" id="IPR003029">
    <property type="entry name" value="S1_domain"/>
</dbReference>
<evidence type="ECO:0000259" key="12">
    <source>
        <dbReference type="PROSITE" id="PS50126"/>
    </source>
</evidence>
<dbReference type="CDD" id="cd04465">
    <property type="entry name" value="S1_RPS1_repeat_ec2_hs2"/>
    <property type="match status" value="1"/>
</dbReference>
<dbReference type="SMR" id="A0A498HQF5"/>
<keyword evidence="7" id="KW-0809">Transit peptide</keyword>
<dbReference type="PRINTS" id="PR00681">
    <property type="entry name" value="RIBOSOMALS1"/>
</dbReference>
<dbReference type="PANTHER" id="PTHR10724:SF7">
    <property type="entry name" value="SMALL RIBOSOMAL SUBUNIT PROTEIN BS1C"/>
    <property type="match status" value="1"/>
</dbReference>
<dbReference type="PROSITE" id="PS50126">
    <property type="entry name" value="S1"/>
    <property type="match status" value="3"/>
</dbReference>
<feature type="domain" description="S1 motif" evidence="12">
    <location>
        <begin position="184"/>
        <end position="248"/>
    </location>
</feature>
<dbReference type="FunFam" id="2.40.50.140:FF:000162">
    <property type="entry name" value="30S ribosomal protein S1, chloroplastic"/>
    <property type="match status" value="1"/>
</dbReference>
<dbReference type="Pfam" id="PF00575">
    <property type="entry name" value="S1"/>
    <property type="match status" value="3"/>
</dbReference>
<dbReference type="SMART" id="SM00316">
    <property type="entry name" value="S1"/>
    <property type="match status" value="3"/>
</dbReference>
<dbReference type="FunFam" id="2.40.50.140:FF:000102">
    <property type="entry name" value="30S ribosomal protein S1"/>
    <property type="match status" value="1"/>
</dbReference>
<evidence type="ECO:0000256" key="10">
    <source>
        <dbReference type="ARBA" id="ARBA00069232"/>
    </source>
</evidence>
<evidence type="ECO:0000256" key="9">
    <source>
        <dbReference type="ARBA" id="ARBA00023274"/>
    </source>
</evidence>
<name>A0A498HQF5_MALDO</name>
<dbReference type="InterPro" id="IPR035104">
    <property type="entry name" value="Ribosomal_protein_S1-like"/>
</dbReference>
<evidence type="ECO:0000256" key="7">
    <source>
        <dbReference type="ARBA" id="ARBA00022946"/>
    </source>
</evidence>
<keyword evidence="3" id="KW-0150">Chloroplast</keyword>
<dbReference type="SUPFAM" id="SSF50249">
    <property type="entry name" value="Nucleic acid-binding proteins"/>
    <property type="match status" value="3"/>
</dbReference>
<dbReference type="GO" id="GO:0003735">
    <property type="term" value="F:structural constituent of ribosome"/>
    <property type="evidence" value="ECO:0007669"/>
    <property type="project" value="TreeGrafter"/>
</dbReference>
<keyword evidence="9" id="KW-0687">Ribonucleoprotein</keyword>
<dbReference type="KEGG" id="mdm:103403499"/>
<gene>
    <name evidence="13" type="ORF">DVH24_025316</name>
</gene>
<reference evidence="13 14" key="1">
    <citation type="submission" date="2018-10" db="EMBL/GenBank/DDBJ databases">
        <title>A high-quality apple genome assembly.</title>
        <authorList>
            <person name="Hu J."/>
        </authorList>
    </citation>
    <scope>NUCLEOTIDE SEQUENCE [LARGE SCALE GENOMIC DNA]</scope>
    <source>
        <strain evidence="14">cv. HFTH1</strain>
        <tissue evidence="13">Young leaf</tissue>
    </source>
</reference>
<dbReference type="Proteomes" id="UP000290289">
    <property type="component" value="Chromosome 16"/>
</dbReference>
<protein>
    <recommendedName>
        <fullName evidence="10">Small ribosomal subunit protein bS1c</fullName>
    </recommendedName>
    <alternativeName>
        <fullName evidence="11">30S ribosomal protein S1, chloroplastic</fullName>
    </alternativeName>
</protein>
<evidence type="ECO:0000256" key="11">
    <source>
        <dbReference type="ARBA" id="ARBA00081784"/>
    </source>
</evidence>
<evidence type="ECO:0000313" key="13">
    <source>
        <dbReference type="EMBL" id="RXH71815.1"/>
    </source>
</evidence>
<keyword evidence="8" id="KW-0689">Ribosomal protein</keyword>
<dbReference type="InterPro" id="IPR012340">
    <property type="entry name" value="NA-bd_OB-fold"/>
</dbReference>
<dbReference type="Gramene" id="mRNA:MD16G0130600">
    <property type="protein sequence ID" value="mRNA:MD16G0130600"/>
    <property type="gene ID" value="MD16G0130600"/>
</dbReference>
<organism evidence="13 14">
    <name type="scientific">Malus domestica</name>
    <name type="common">Apple</name>
    <name type="synonym">Pyrus malus</name>
    <dbReference type="NCBI Taxonomy" id="3750"/>
    <lineage>
        <taxon>Eukaryota</taxon>
        <taxon>Viridiplantae</taxon>
        <taxon>Streptophyta</taxon>
        <taxon>Embryophyta</taxon>
        <taxon>Tracheophyta</taxon>
        <taxon>Spermatophyta</taxon>
        <taxon>Magnoliopsida</taxon>
        <taxon>eudicotyledons</taxon>
        <taxon>Gunneridae</taxon>
        <taxon>Pentapetalae</taxon>
        <taxon>rosids</taxon>
        <taxon>fabids</taxon>
        <taxon>Rosales</taxon>
        <taxon>Rosaceae</taxon>
        <taxon>Amygdaloideae</taxon>
        <taxon>Maleae</taxon>
        <taxon>Malus</taxon>
    </lineage>
</organism>
<evidence type="ECO:0000313" key="14">
    <source>
        <dbReference type="Proteomes" id="UP000290289"/>
    </source>
</evidence>
<sequence>MASLAQQFTGLRCSPLSTSRLSKPSIRPKQNKMPGLLPIVSAAVISNAQTKERLKLKEIFEDAHERCRTAPMEGVSFTLDSFYNALEKYDFNSEIGTKVRGTVFNIDNNGALVDITAKSSAYLPLQEACIHKIKSVEEVGIVPGVREEFVIIGENEADDSLILSLKSIQYDLAWERCRQLQAEDVVVKGKVVGANKGGVVAVVEGLRGFVPFSQISTKSTAEDLLEKEIPLKFVEVDEEQSRLVLSNRKAMADNQAQLGIGSVVIGTVQSLKPYGAFIDIGGINGLLHVSQISHDRVSDIATVLQPGDTLKVMILSHDRERGRVSLSTKKLEPTPGDMIRNPTLVFEKAEEMAQTFRQRIAQAEAMARADMLRFQPESGLTLSSDGILGPLTSDLPVEGLDLSDVPPAEVTD</sequence>
<dbReference type="EMBL" id="RDQH01000342">
    <property type="protein sequence ID" value="RXH71815.1"/>
    <property type="molecule type" value="Genomic_DNA"/>
</dbReference>
<dbReference type="GO" id="GO:0003729">
    <property type="term" value="F:mRNA binding"/>
    <property type="evidence" value="ECO:0007669"/>
    <property type="project" value="TreeGrafter"/>
</dbReference>
<dbReference type="STRING" id="3750.A0A498HQF5"/>
<dbReference type="Gene3D" id="2.40.50.140">
    <property type="entry name" value="Nucleic acid-binding proteins"/>
    <property type="match status" value="3"/>
</dbReference>
<dbReference type="GO" id="GO:0009570">
    <property type="term" value="C:chloroplast stroma"/>
    <property type="evidence" value="ECO:0007669"/>
    <property type="project" value="TreeGrafter"/>
</dbReference>
<feature type="domain" description="S1 motif" evidence="12">
    <location>
        <begin position="96"/>
        <end position="166"/>
    </location>
</feature>
<dbReference type="CDD" id="cd05692">
    <property type="entry name" value="S1_RPS1_repeat_hs4"/>
    <property type="match status" value="1"/>
</dbReference>
<evidence type="ECO:0000256" key="8">
    <source>
        <dbReference type="ARBA" id="ARBA00022980"/>
    </source>
</evidence>
<evidence type="ECO:0000256" key="1">
    <source>
        <dbReference type="ARBA" id="ARBA00004229"/>
    </source>
</evidence>
<dbReference type="GO" id="GO:0006412">
    <property type="term" value="P:translation"/>
    <property type="evidence" value="ECO:0007669"/>
    <property type="project" value="TreeGrafter"/>
</dbReference>
<evidence type="ECO:0000256" key="5">
    <source>
        <dbReference type="ARBA" id="ARBA00022737"/>
    </source>
</evidence>
<keyword evidence="4" id="KW-0934">Plastid</keyword>
<dbReference type="InterPro" id="IPR050437">
    <property type="entry name" value="Ribos_protein_bS1-like"/>
</dbReference>
<comment type="similarity">
    <text evidence="2">Belongs to the bacterial ribosomal protein bS1 family.</text>
</comment>
<comment type="caution">
    <text evidence="13">The sequence shown here is derived from an EMBL/GenBank/DDBJ whole genome shotgun (WGS) entry which is preliminary data.</text>
</comment>
<keyword evidence="6" id="KW-0694">RNA-binding</keyword>
<evidence type="ECO:0000256" key="2">
    <source>
        <dbReference type="ARBA" id="ARBA00006767"/>
    </source>
</evidence>
<dbReference type="FunFam" id="2.40.50.140:FF:000078">
    <property type="entry name" value="30S ribosomal protein S1"/>
    <property type="match status" value="1"/>
</dbReference>
<keyword evidence="5" id="KW-0677">Repeat</keyword>
<dbReference type="PANTHER" id="PTHR10724">
    <property type="entry name" value="30S RIBOSOMAL PROTEIN S1"/>
    <property type="match status" value="1"/>
</dbReference>
<accession>A0A498HQF5</accession>
<dbReference type="OrthoDB" id="412781at2759"/>
<evidence type="ECO:0000256" key="4">
    <source>
        <dbReference type="ARBA" id="ARBA00022640"/>
    </source>
</evidence>
<keyword evidence="14" id="KW-1185">Reference proteome</keyword>
<dbReference type="CDD" id="cd05687">
    <property type="entry name" value="S1_RPS1_repeat_ec1_hs1"/>
    <property type="match status" value="1"/>
</dbReference>
<dbReference type="GO" id="GO:0005840">
    <property type="term" value="C:ribosome"/>
    <property type="evidence" value="ECO:0007669"/>
    <property type="project" value="UniProtKB-KW"/>
</dbReference>